<comment type="caution">
    <text evidence="3">The sequence shown here is derived from an EMBL/GenBank/DDBJ whole genome shotgun (WGS) entry which is preliminary data.</text>
</comment>
<evidence type="ECO:0000313" key="4">
    <source>
        <dbReference type="Proteomes" id="UP001157109"/>
    </source>
</evidence>
<dbReference type="InterPro" id="IPR029000">
    <property type="entry name" value="Cyclophilin-like_dom_sf"/>
</dbReference>
<sequence>MPTLQLTVAGQDLRAELTASAPARDLVQQPLTLSFRDFGGQEKVAPLPQPLSMTGVPARSGAQAGDLGYYQPDNVRSRDARDYSFVDWIFGPTALTPDEERAMFQPIPLEQVPTPA</sequence>
<name>A0ABQ6HTD5_9MICO</name>
<organism evidence="3 4">
    <name type="scientific">Arsenicicoccus piscis</name>
    <dbReference type="NCBI Taxonomy" id="673954"/>
    <lineage>
        <taxon>Bacteria</taxon>
        <taxon>Bacillati</taxon>
        <taxon>Actinomycetota</taxon>
        <taxon>Actinomycetes</taxon>
        <taxon>Micrococcales</taxon>
        <taxon>Intrasporangiaceae</taxon>
        <taxon>Arsenicicoccus</taxon>
    </lineage>
</organism>
<dbReference type="Pfam" id="PF18050">
    <property type="entry name" value="Cyclophil_like2"/>
    <property type="match status" value="1"/>
</dbReference>
<dbReference type="Proteomes" id="UP001157109">
    <property type="component" value="Unassembled WGS sequence"/>
</dbReference>
<gene>
    <name evidence="3" type="ORF">GCM10025862_37020</name>
</gene>
<protein>
    <recommendedName>
        <fullName evidence="2">Cyclophilin-like domain-containing protein</fullName>
    </recommendedName>
</protein>
<proteinExistence type="predicted"/>
<feature type="domain" description="Cyclophilin-like" evidence="2">
    <location>
        <begin position="6"/>
        <end position="74"/>
    </location>
</feature>
<reference evidence="4" key="1">
    <citation type="journal article" date="2019" name="Int. J. Syst. Evol. Microbiol.">
        <title>The Global Catalogue of Microorganisms (GCM) 10K type strain sequencing project: providing services to taxonomists for standard genome sequencing and annotation.</title>
        <authorList>
            <consortium name="The Broad Institute Genomics Platform"/>
            <consortium name="The Broad Institute Genome Sequencing Center for Infectious Disease"/>
            <person name="Wu L."/>
            <person name="Ma J."/>
        </authorList>
    </citation>
    <scope>NUCLEOTIDE SEQUENCE [LARGE SCALE GENOMIC DNA]</scope>
    <source>
        <strain evidence="4">NBRC 105830</strain>
    </source>
</reference>
<dbReference type="RefSeq" id="WP_241443574.1">
    <property type="nucleotide sequence ID" value="NZ_BSUJ01000001.1"/>
</dbReference>
<accession>A0ABQ6HTD5</accession>
<evidence type="ECO:0000259" key="2">
    <source>
        <dbReference type="Pfam" id="PF18050"/>
    </source>
</evidence>
<dbReference type="SUPFAM" id="SSF50891">
    <property type="entry name" value="Cyclophilin-like"/>
    <property type="match status" value="1"/>
</dbReference>
<keyword evidence="4" id="KW-1185">Reference proteome</keyword>
<feature type="region of interest" description="Disordered" evidence="1">
    <location>
        <begin position="46"/>
        <end position="68"/>
    </location>
</feature>
<evidence type="ECO:0000256" key="1">
    <source>
        <dbReference type="SAM" id="MobiDB-lite"/>
    </source>
</evidence>
<dbReference type="InterPro" id="IPR041183">
    <property type="entry name" value="Cyclophilin-like"/>
</dbReference>
<evidence type="ECO:0000313" key="3">
    <source>
        <dbReference type="EMBL" id="GMA21681.1"/>
    </source>
</evidence>
<dbReference type="EMBL" id="BSUJ01000001">
    <property type="protein sequence ID" value="GMA21681.1"/>
    <property type="molecule type" value="Genomic_DNA"/>
</dbReference>